<dbReference type="EMBL" id="UINC01194631">
    <property type="protein sequence ID" value="SVE10806.1"/>
    <property type="molecule type" value="Genomic_DNA"/>
</dbReference>
<protein>
    <submittedName>
        <fullName evidence="1">Uncharacterized protein</fullName>
    </submittedName>
</protein>
<gene>
    <name evidence="1" type="ORF">METZ01_LOCUS463660</name>
</gene>
<dbReference type="AlphaFoldDB" id="A0A383AS88"/>
<evidence type="ECO:0000313" key="1">
    <source>
        <dbReference type="EMBL" id="SVE10806.1"/>
    </source>
</evidence>
<sequence length="22" mass="2612">LSAFFKAFSKSSVIYVFNFFDF</sequence>
<name>A0A383AS88_9ZZZZ</name>
<organism evidence="1">
    <name type="scientific">marine metagenome</name>
    <dbReference type="NCBI Taxonomy" id="408172"/>
    <lineage>
        <taxon>unclassified sequences</taxon>
        <taxon>metagenomes</taxon>
        <taxon>ecological metagenomes</taxon>
    </lineage>
</organism>
<reference evidence="1" key="1">
    <citation type="submission" date="2018-05" db="EMBL/GenBank/DDBJ databases">
        <authorList>
            <person name="Lanie J.A."/>
            <person name="Ng W.-L."/>
            <person name="Kazmierczak K.M."/>
            <person name="Andrzejewski T.M."/>
            <person name="Davidsen T.M."/>
            <person name="Wayne K.J."/>
            <person name="Tettelin H."/>
            <person name="Glass J.I."/>
            <person name="Rusch D."/>
            <person name="Podicherti R."/>
            <person name="Tsui H.-C.T."/>
            <person name="Winkler M.E."/>
        </authorList>
    </citation>
    <scope>NUCLEOTIDE SEQUENCE</scope>
</reference>
<accession>A0A383AS88</accession>
<feature type="non-terminal residue" evidence="1">
    <location>
        <position position="1"/>
    </location>
</feature>
<proteinExistence type="predicted"/>